<dbReference type="RefSeq" id="WP_043227352.1">
    <property type="nucleotide sequence ID" value="NZ_BNBS01000211.1"/>
</dbReference>
<dbReference type="CDD" id="cd06587">
    <property type="entry name" value="VOC"/>
    <property type="match status" value="1"/>
</dbReference>
<feature type="domain" description="VOC" evidence="1">
    <location>
        <begin position="2"/>
        <end position="120"/>
    </location>
</feature>
<evidence type="ECO:0000313" key="3">
    <source>
        <dbReference type="Proteomes" id="UP001052739"/>
    </source>
</evidence>
<dbReference type="InterPro" id="IPR041581">
    <property type="entry name" value="Glyoxalase_6"/>
</dbReference>
<dbReference type="EMBL" id="BNDW01000019">
    <property type="protein sequence ID" value="GHI20591.1"/>
    <property type="molecule type" value="Genomic_DNA"/>
</dbReference>
<accession>A0ABQ3P6D4</accession>
<evidence type="ECO:0000313" key="2">
    <source>
        <dbReference type="EMBL" id="GHI20591.1"/>
    </source>
</evidence>
<keyword evidence="3" id="KW-1185">Reference proteome</keyword>
<dbReference type="Gene3D" id="3.10.180.10">
    <property type="entry name" value="2,3-Dihydroxybiphenyl 1,2-Dioxygenase, domain 1"/>
    <property type="match status" value="1"/>
</dbReference>
<gene>
    <name evidence="2" type="ORF">Shyd_19620</name>
</gene>
<dbReference type="PROSITE" id="PS51819">
    <property type="entry name" value="VOC"/>
    <property type="match status" value="1"/>
</dbReference>
<dbReference type="InterPro" id="IPR037523">
    <property type="entry name" value="VOC_core"/>
</dbReference>
<organism evidence="2 3">
    <name type="scientific">Streptomyces hydrogenans</name>
    <dbReference type="NCBI Taxonomy" id="1873719"/>
    <lineage>
        <taxon>Bacteria</taxon>
        <taxon>Bacillati</taxon>
        <taxon>Actinomycetota</taxon>
        <taxon>Actinomycetes</taxon>
        <taxon>Kitasatosporales</taxon>
        <taxon>Streptomycetaceae</taxon>
        <taxon>Streptomyces</taxon>
    </lineage>
</organism>
<reference evidence="2" key="1">
    <citation type="submission" date="2024-05" db="EMBL/GenBank/DDBJ databases">
        <title>Whole genome shotgun sequence of Streptomyces hydrogenans NBRC 13475.</title>
        <authorList>
            <person name="Komaki H."/>
            <person name="Tamura T."/>
        </authorList>
    </citation>
    <scope>NUCLEOTIDE SEQUENCE</scope>
    <source>
        <strain evidence="2">NBRC 13475</strain>
    </source>
</reference>
<comment type="caution">
    <text evidence="2">The sequence shown here is derived from an EMBL/GenBank/DDBJ whole genome shotgun (WGS) entry which is preliminary data.</text>
</comment>
<dbReference type="SUPFAM" id="SSF54593">
    <property type="entry name" value="Glyoxalase/Bleomycin resistance protein/Dihydroxybiphenyl dioxygenase"/>
    <property type="match status" value="1"/>
</dbReference>
<dbReference type="PANTHER" id="PTHR35908">
    <property type="entry name" value="HYPOTHETICAL FUSION PROTEIN"/>
    <property type="match status" value="1"/>
</dbReference>
<dbReference type="Proteomes" id="UP001052739">
    <property type="component" value="Unassembled WGS sequence"/>
</dbReference>
<evidence type="ECO:0000259" key="1">
    <source>
        <dbReference type="PROSITE" id="PS51819"/>
    </source>
</evidence>
<protein>
    <recommendedName>
        <fullName evidence="1">VOC domain-containing protein</fullName>
    </recommendedName>
</protein>
<sequence>MRMNLTAVNLDCADPLALAGFYAEATGLPLHERSGADFAGLVDGNGLVLGFQRVADHRPPTWPSGGVPAQLHLDFDVDDLDEAVAALTALGATLPPAQPEPTRWRVLLDPAGHPFCVSPRKRAGA</sequence>
<name>A0ABQ3P6D4_9ACTN</name>
<dbReference type="PANTHER" id="PTHR35908:SF1">
    <property type="entry name" value="CONSERVED PROTEIN"/>
    <property type="match status" value="1"/>
</dbReference>
<proteinExistence type="predicted"/>
<dbReference type="InterPro" id="IPR029068">
    <property type="entry name" value="Glyas_Bleomycin-R_OHBP_Dase"/>
</dbReference>
<dbReference type="Pfam" id="PF18029">
    <property type="entry name" value="Glyoxalase_6"/>
    <property type="match status" value="1"/>
</dbReference>